<keyword evidence="2 4" id="KW-0238">DNA-binding</keyword>
<dbReference type="Proteomes" id="UP000219439">
    <property type="component" value="Unassembled WGS sequence"/>
</dbReference>
<feature type="DNA-binding region" description="H-T-H motif" evidence="4">
    <location>
        <begin position="30"/>
        <end position="49"/>
    </location>
</feature>
<dbReference type="RefSeq" id="WP_097151545.1">
    <property type="nucleotide sequence ID" value="NZ_OBEL01000001.1"/>
</dbReference>
<dbReference type="InterPro" id="IPR009057">
    <property type="entry name" value="Homeodomain-like_sf"/>
</dbReference>
<dbReference type="PANTHER" id="PTHR30055">
    <property type="entry name" value="HTH-TYPE TRANSCRIPTIONAL REGULATOR RUTR"/>
    <property type="match status" value="1"/>
</dbReference>
<dbReference type="Pfam" id="PF00440">
    <property type="entry name" value="TetR_N"/>
    <property type="match status" value="1"/>
</dbReference>
<sequence length="207" mass="22994">MQAKTREQRQQEIMEAAFQVLAEKGYRSTSMLSIAKKANASNQTLYRWYGSKEELFSSLVKANASEATELLEKTVQTHKPVEETLTKLGVVLLQLITSKRAILLNRAAAADASETGKLGKTIAEFGRSSVRPLLIHYLQRASEAGELELGAAADVDDAAETYFNLLIGDIQIRRVIGVVEVLKRREAQARSERACRQFLRLFGPKAL</sequence>
<dbReference type="PRINTS" id="PR00455">
    <property type="entry name" value="HTHTETR"/>
</dbReference>
<dbReference type="InterPro" id="IPR050109">
    <property type="entry name" value="HTH-type_TetR-like_transc_reg"/>
</dbReference>
<dbReference type="GO" id="GO:0003700">
    <property type="term" value="F:DNA-binding transcription factor activity"/>
    <property type="evidence" value="ECO:0007669"/>
    <property type="project" value="TreeGrafter"/>
</dbReference>
<dbReference type="Pfam" id="PF14246">
    <property type="entry name" value="TetR_C_7"/>
    <property type="match status" value="1"/>
</dbReference>
<dbReference type="Gene3D" id="1.10.357.10">
    <property type="entry name" value="Tetracycline Repressor, domain 2"/>
    <property type="match status" value="1"/>
</dbReference>
<reference evidence="6 7" key="1">
    <citation type="submission" date="2017-09" db="EMBL/GenBank/DDBJ databases">
        <authorList>
            <person name="Ehlers B."/>
            <person name="Leendertz F.H."/>
        </authorList>
    </citation>
    <scope>NUCLEOTIDE SEQUENCE [LARGE SCALE GENOMIC DNA]</scope>
    <source>
        <strain evidence="6 7">DSM 18289</strain>
    </source>
</reference>
<accession>A0A285N8D5</accession>
<evidence type="ECO:0000313" key="6">
    <source>
        <dbReference type="EMBL" id="SNZ05744.1"/>
    </source>
</evidence>
<protein>
    <submittedName>
        <fullName evidence="6">Transcriptional regulator, TetR family</fullName>
    </submittedName>
</protein>
<evidence type="ECO:0000259" key="5">
    <source>
        <dbReference type="PROSITE" id="PS50977"/>
    </source>
</evidence>
<dbReference type="EMBL" id="OBEL01000001">
    <property type="protein sequence ID" value="SNZ05744.1"/>
    <property type="molecule type" value="Genomic_DNA"/>
</dbReference>
<gene>
    <name evidence="6" type="ORF">SAMN06265368_0195</name>
</gene>
<dbReference type="InterPro" id="IPR039536">
    <property type="entry name" value="TetR_C_Proteobacteria"/>
</dbReference>
<dbReference type="AlphaFoldDB" id="A0A285N8D5"/>
<organism evidence="6 7">
    <name type="scientific">Cohaesibacter gelatinilyticus</name>
    <dbReference type="NCBI Taxonomy" id="372072"/>
    <lineage>
        <taxon>Bacteria</taxon>
        <taxon>Pseudomonadati</taxon>
        <taxon>Pseudomonadota</taxon>
        <taxon>Alphaproteobacteria</taxon>
        <taxon>Hyphomicrobiales</taxon>
        <taxon>Cohaesibacteraceae</taxon>
    </lineage>
</organism>
<keyword evidence="1" id="KW-0805">Transcription regulation</keyword>
<evidence type="ECO:0000256" key="1">
    <source>
        <dbReference type="ARBA" id="ARBA00023015"/>
    </source>
</evidence>
<proteinExistence type="predicted"/>
<feature type="domain" description="HTH tetR-type" evidence="5">
    <location>
        <begin position="7"/>
        <end position="67"/>
    </location>
</feature>
<dbReference type="FunFam" id="1.10.10.60:FF:000141">
    <property type="entry name" value="TetR family transcriptional regulator"/>
    <property type="match status" value="1"/>
</dbReference>
<evidence type="ECO:0000256" key="2">
    <source>
        <dbReference type="ARBA" id="ARBA00023125"/>
    </source>
</evidence>
<evidence type="ECO:0000256" key="4">
    <source>
        <dbReference type="PROSITE-ProRule" id="PRU00335"/>
    </source>
</evidence>
<dbReference type="InterPro" id="IPR001647">
    <property type="entry name" value="HTH_TetR"/>
</dbReference>
<keyword evidence="3" id="KW-0804">Transcription</keyword>
<dbReference type="OrthoDB" id="7914379at2"/>
<evidence type="ECO:0000256" key="3">
    <source>
        <dbReference type="ARBA" id="ARBA00023163"/>
    </source>
</evidence>
<dbReference type="Gene3D" id="1.10.10.60">
    <property type="entry name" value="Homeodomain-like"/>
    <property type="match status" value="1"/>
</dbReference>
<dbReference type="SUPFAM" id="SSF46689">
    <property type="entry name" value="Homeodomain-like"/>
    <property type="match status" value="1"/>
</dbReference>
<evidence type="ECO:0000313" key="7">
    <source>
        <dbReference type="Proteomes" id="UP000219439"/>
    </source>
</evidence>
<dbReference type="PANTHER" id="PTHR30055:SF146">
    <property type="entry name" value="HTH-TYPE TRANSCRIPTIONAL DUAL REGULATOR CECR"/>
    <property type="match status" value="1"/>
</dbReference>
<dbReference type="GO" id="GO:0000976">
    <property type="term" value="F:transcription cis-regulatory region binding"/>
    <property type="evidence" value="ECO:0007669"/>
    <property type="project" value="TreeGrafter"/>
</dbReference>
<name>A0A285N8D5_9HYPH</name>
<dbReference type="PROSITE" id="PS50977">
    <property type="entry name" value="HTH_TETR_2"/>
    <property type="match status" value="1"/>
</dbReference>
<keyword evidence="7" id="KW-1185">Reference proteome</keyword>